<comment type="caution">
    <text evidence="2">The sequence shown here is derived from an EMBL/GenBank/DDBJ whole genome shotgun (WGS) entry which is preliminary data.</text>
</comment>
<evidence type="ECO:0000313" key="2">
    <source>
        <dbReference type="EMBL" id="GLQ16567.1"/>
    </source>
</evidence>
<feature type="domain" description="Beta-lactamase-related" evidence="1">
    <location>
        <begin position="28"/>
        <end position="346"/>
    </location>
</feature>
<evidence type="ECO:0000313" key="3">
    <source>
        <dbReference type="Proteomes" id="UP001161405"/>
    </source>
</evidence>
<dbReference type="Proteomes" id="UP001161405">
    <property type="component" value="Unassembled WGS sequence"/>
</dbReference>
<sequence length="370" mass="40330">MSAVHAQDQTNMQSMLENRLPAILQDADQIGNAGIVMHKGEVIALGATGNRQKNGESKVTRNDKWHIGSITKSMTATMIGRLVDKGYFSFDDPIAELLPSKIQEIDPAWHNVKLIDLLHHTSGASANFGPTTLLNNKFESQNEVDEARRTAVFKTLAKAPAHAPNTKFEYSNIGYTIAGTIATQVTGKSWEKLMHEELFDPLGLESAGFGAPMGEQPWGHTKTLWLFTNPVDPTKHVADNTPIMGPAGTVHMSIEDLARYGQMHLQAAKGDTQFLSASTSKRLHTASDLTISNENYAAGWVLVPLQPPLQGEAIFHNGSNTMWYAFLAVAPQYDLVAAFVTNTGTVESSENAFATLFNEIATQIAKAEKQ</sequence>
<organism evidence="2 3">
    <name type="scientific">Maritalea porphyrae</name>
    <dbReference type="NCBI Taxonomy" id="880732"/>
    <lineage>
        <taxon>Bacteria</taxon>
        <taxon>Pseudomonadati</taxon>
        <taxon>Pseudomonadota</taxon>
        <taxon>Alphaproteobacteria</taxon>
        <taxon>Hyphomicrobiales</taxon>
        <taxon>Devosiaceae</taxon>
        <taxon>Maritalea</taxon>
    </lineage>
</organism>
<dbReference type="InterPro" id="IPR012338">
    <property type="entry name" value="Beta-lactam/transpept-like"/>
</dbReference>
<name>A0ABQ5URJ6_9HYPH</name>
<evidence type="ECO:0000259" key="1">
    <source>
        <dbReference type="Pfam" id="PF00144"/>
    </source>
</evidence>
<dbReference type="PANTHER" id="PTHR46825:SF9">
    <property type="entry name" value="BETA-LACTAMASE-RELATED DOMAIN-CONTAINING PROTEIN"/>
    <property type="match status" value="1"/>
</dbReference>
<proteinExistence type="predicted"/>
<protein>
    <recommendedName>
        <fullName evidence="1">Beta-lactamase-related domain-containing protein</fullName>
    </recommendedName>
</protein>
<reference evidence="2" key="1">
    <citation type="journal article" date="2014" name="Int. J. Syst. Evol. Microbiol.">
        <title>Complete genome of a new Firmicutes species belonging to the dominant human colonic microbiota ('Ruminococcus bicirculans') reveals two chromosomes and a selective capacity to utilize plant glucans.</title>
        <authorList>
            <consortium name="NISC Comparative Sequencing Program"/>
            <person name="Wegmann U."/>
            <person name="Louis P."/>
            <person name="Goesmann A."/>
            <person name="Henrissat B."/>
            <person name="Duncan S.H."/>
            <person name="Flint H.J."/>
        </authorList>
    </citation>
    <scope>NUCLEOTIDE SEQUENCE</scope>
    <source>
        <strain evidence="2">NBRC 107169</strain>
    </source>
</reference>
<dbReference type="Gene3D" id="3.40.710.10">
    <property type="entry name" value="DD-peptidase/beta-lactamase superfamily"/>
    <property type="match status" value="1"/>
</dbReference>
<keyword evidence="3" id="KW-1185">Reference proteome</keyword>
<dbReference type="Pfam" id="PF00144">
    <property type="entry name" value="Beta-lactamase"/>
    <property type="match status" value="1"/>
</dbReference>
<reference evidence="2" key="2">
    <citation type="submission" date="2023-01" db="EMBL/GenBank/DDBJ databases">
        <title>Draft genome sequence of Maritalea porphyrae strain NBRC 107169.</title>
        <authorList>
            <person name="Sun Q."/>
            <person name="Mori K."/>
        </authorList>
    </citation>
    <scope>NUCLEOTIDE SEQUENCE</scope>
    <source>
        <strain evidence="2">NBRC 107169</strain>
    </source>
</reference>
<dbReference type="InterPro" id="IPR001466">
    <property type="entry name" value="Beta-lactam-related"/>
</dbReference>
<dbReference type="RefSeq" id="WP_284362222.1">
    <property type="nucleotide sequence ID" value="NZ_BSNI01000002.1"/>
</dbReference>
<dbReference type="PANTHER" id="PTHR46825">
    <property type="entry name" value="D-ALANYL-D-ALANINE-CARBOXYPEPTIDASE/ENDOPEPTIDASE AMPH"/>
    <property type="match status" value="1"/>
</dbReference>
<dbReference type="SUPFAM" id="SSF56601">
    <property type="entry name" value="beta-lactamase/transpeptidase-like"/>
    <property type="match status" value="1"/>
</dbReference>
<gene>
    <name evidence="2" type="ORF">GCM10007879_08160</name>
</gene>
<accession>A0ABQ5URJ6</accession>
<dbReference type="EMBL" id="BSNI01000002">
    <property type="protein sequence ID" value="GLQ16567.1"/>
    <property type="molecule type" value="Genomic_DNA"/>
</dbReference>
<dbReference type="InterPro" id="IPR050491">
    <property type="entry name" value="AmpC-like"/>
</dbReference>